<dbReference type="Pfam" id="PF07683">
    <property type="entry name" value="CobW_C"/>
    <property type="match status" value="1"/>
</dbReference>
<dbReference type="Gene3D" id="3.30.1220.10">
    <property type="entry name" value="CobW-like, C-terminal domain"/>
    <property type="match status" value="1"/>
</dbReference>
<dbReference type="InterPro" id="IPR011629">
    <property type="entry name" value="CobW-like_C"/>
</dbReference>
<sequence>MKKIGVTVLSGYLGAGKTTLLHHILHNESSLKLGVIVNDMSSLNIDGSLVKKEYFSHTKETLVEMQNGCICCTLREDLLYEVENLTKIQDLDYIIIESSGISEPLPVAQTFSYEDEETGIDLTVKTFLDTLVTVVDGLNFMKDYRSDEDLSDRNQGSDSTDDRGISELLIEQIEYANVLILNKTDLLSVEKKDELKALLRKLNGEAKIIEAVQCSVSLEDIINTRSFDFDKMSLSPGWVKELNNEHTPETEEYGITSFIYEKRRPFHAQRLMNFFETFPNEISRSKGFFWVATRNDVACLLSQAGGSMTISEAGKWVNTLSYEDKEDIELSSRFHPTYGDRLTELVFIGIKMNKNKIMNALDACLLTNEEMKKDWSTFNDPLPSFLIQ</sequence>
<name>A0A1I5XJI9_9BACI</name>
<dbReference type="PANTHER" id="PTHR43603">
    <property type="entry name" value="COBW DOMAIN-CONTAINING PROTEIN DDB_G0274527"/>
    <property type="match status" value="1"/>
</dbReference>
<dbReference type="PANTHER" id="PTHR43603:SF3">
    <property type="entry name" value="ZINC CHAPERONE YCIC"/>
    <property type="match status" value="1"/>
</dbReference>
<dbReference type="CDD" id="cd03112">
    <property type="entry name" value="CobW-like"/>
    <property type="match status" value="1"/>
</dbReference>
<dbReference type="Pfam" id="PF02492">
    <property type="entry name" value="cobW"/>
    <property type="match status" value="1"/>
</dbReference>
<comment type="catalytic activity">
    <reaction evidence="5">
        <text>GTP + H2O = GDP + phosphate + H(+)</text>
        <dbReference type="Rhea" id="RHEA:19669"/>
        <dbReference type="ChEBI" id="CHEBI:15377"/>
        <dbReference type="ChEBI" id="CHEBI:15378"/>
        <dbReference type="ChEBI" id="CHEBI:37565"/>
        <dbReference type="ChEBI" id="CHEBI:43474"/>
        <dbReference type="ChEBI" id="CHEBI:58189"/>
    </reaction>
    <physiologicalReaction direction="left-to-right" evidence="5">
        <dbReference type="Rhea" id="RHEA:19670"/>
    </physiologicalReaction>
</comment>
<keyword evidence="1" id="KW-0547">Nucleotide-binding</keyword>
<evidence type="ECO:0000313" key="8">
    <source>
        <dbReference type="Proteomes" id="UP000182762"/>
    </source>
</evidence>
<comment type="similarity">
    <text evidence="4">Belongs to the SIMIBI class G3E GTPase family. ZNG1 subfamily.</text>
</comment>
<dbReference type="Proteomes" id="UP000182762">
    <property type="component" value="Unassembled WGS sequence"/>
</dbReference>
<dbReference type="SUPFAM" id="SSF52540">
    <property type="entry name" value="P-loop containing nucleoside triphosphate hydrolases"/>
    <property type="match status" value="1"/>
</dbReference>
<gene>
    <name evidence="7" type="ORF">SAMN02745910_00904</name>
</gene>
<protein>
    <submittedName>
        <fullName evidence="7">GTPase, G3E family</fullName>
    </submittedName>
</protein>
<dbReference type="EMBL" id="FOXX01000002">
    <property type="protein sequence ID" value="SFQ32109.1"/>
    <property type="molecule type" value="Genomic_DNA"/>
</dbReference>
<evidence type="ECO:0000256" key="4">
    <source>
        <dbReference type="ARBA" id="ARBA00034320"/>
    </source>
</evidence>
<reference evidence="7 8" key="1">
    <citation type="submission" date="2016-10" db="EMBL/GenBank/DDBJ databases">
        <authorList>
            <person name="Varghese N."/>
            <person name="Submissions S."/>
        </authorList>
    </citation>
    <scope>NUCLEOTIDE SEQUENCE [LARGE SCALE GENOMIC DNA]</scope>
    <source>
        <strain evidence="7 8">DSM 13796</strain>
    </source>
</reference>
<dbReference type="InterPro" id="IPR003495">
    <property type="entry name" value="CobW/HypB/UreG_nucleotide-bd"/>
</dbReference>
<dbReference type="SMART" id="SM00833">
    <property type="entry name" value="CobW_C"/>
    <property type="match status" value="1"/>
</dbReference>
<dbReference type="RefSeq" id="WP_061803394.1">
    <property type="nucleotide sequence ID" value="NZ_FOXX01000002.1"/>
</dbReference>
<dbReference type="Gene3D" id="3.40.50.300">
    <property type="entry name" value="P-loop containing nucleotide triphosphate hydrolases"/>
    <property type="match status" value="1"/>
</dbReference>
<dbReference type="GeneID" id="93709654"/>
<feature type="domain" description="CobW C-terminal" evidence="6">
    <location>
        <begin position="255"/>
        <end position="365"/>
    </location>
</feature>
<evidence type="ECO:0000256" key="5">
    <source>
        <dbReference type="ARBA" id="ARBA00049117"/>
    </source>
</evidence>
<keyword evidence="2" id="KW-0378">Hydrolase</keyword>
<proteinExistence type="inferred from homology"/>
<evidence type="ECO:0000256" key="3">
    <source>
        <dbReference type="ARBA" id="ARBA00023186"/>
    </source>
</evidence>
<dbReference type="InterPro" id="IPR036627">
    <property type="entry name" value="CobW-likC_sf"/>
</dbReference>
<dbReference type="InterPro" id="IPR051927">
    <property type="entry name" value="Zn_Chap_cDPG_Synth"/>
</dbReference>
<keyword evidence="8" id="KW-1185">Reference proteome</keyword>
<accession>A0A1I5XJI9</accession>
<keyword evidence="3" id="KW-0143">Chaperone</keyword>
<evidence type="ECO:0000256" key="2">
    <source>
        <dbReference type="ARBA" id="ARBA00022801"/>
    </source>
</evidence>
<evidence type="ECO:0000256" key="1">
    <source>
        <dbReference type="ARBA" id="ARBA00022741"/>
    </source>
</evidence>
<organism evidence="7 8">
    <name type="scientific">Priestia endophytica DSM 13796</name>
    <dbReference type="NCBI Taxonomy" id="1121089"/>
    <lineage>
        <taxon>Bacteria</taxon>
        <taxon>Bacillati</taxon>
        <taxon>Bacillota</taxon>
        <taxon>Bacilli</taxon>
        <taxon>Bacillales</taxon>
        <taxon>Bacillaceae</taxon>
        <taxon>Priestia</taxon>
    </lineage>
</organism>
<dbReference type="InterPro" id="IPR027417">
    <property type="entry name" value="P-loop_NTPase"/>
</dbReference>
<evidence type="ECO:0000259" key="6">
    <source>
        <dbReference type="SMART" id="SM00833"/>
    </source>
</evidence>
<comment type="caution">
    <text evidence="7">The sequence shown here is derived from an EMBL/GenBank/DDBJ whole genome shotgun (WGS) entry which is preliminary data.</text>
</comment>
<evidence type="ECO:0000313" key="7">
    <source>
        <dbReference type="EMBL" id="SFQ32109.1"/>
    </source>
</evidence>